<dbReference type="Pfam" id="PF07103">
    <property type="entry name" value="DUF1365"/>
    <property type="match status" value="1"/>
</dbReference>
<proteinExistence type="evidence at transcript level"/>
<keyword evidence="1" id="KW-1133">Transmembrane helix</keyword>
<reference evidence="2" key="1">
    <citation type="submission" date="2007-06" db="EMBL/GenBank/DDBJ databases">
        <title>Full length cDNA sequences from Sitka Spruce (Picea sitchensis).</title>
        <authorList>
            <person name="Ralph S.G."/>
            <person name="Chun H.E."/>
            <person name="Liao N."/>
            <person name="Ali J."/>
            <person name="Reid K."/>
            <person name="Kolosova N."/>
            <person name="Cooper N."/>
            <person name="Cullis C."/>
            <person name="Jancsik S."/>
            <person name="Moore R."/>
            <person name="Mayo M."/>
            <person name="Wagner S."/>
            <person name="Holt R.A."/>
            <person name="Jones S.J.M."/>
            <person name="Marra M.A."/>
            <person name="Ritland C.E."/>
            <person name="Ritland K."/>
            <person name="Bohlmann J."/>
        </authorList>
    </citation>
    <scope>NUCLEOTIDE SEQUENCE</scope>
    <source>
        <tissue evidence="2">Green portion of the leader tissue</tissue>
    </source>
</reference>
<feature type="transmembrane region" description="Helical" evidence="1">
    <location>
        <begin position="6"/>
        <end position="28"/>
    </location>
</feature>
<dbReference type="InterPro" id="IPR010775">
    <property type="entry name" value="DUF1365"/>
</dbReference>
<sequence length="326" mass="37567">MAGMELVYLIGSVIKALAISFLYTLHLFCKKLLFSKTTTNCVKKDSGLVVYEGKVWHERRKPVVHSFEYNVRYALINLDEPPPWFLPVINNHHMDAQQVRNITGTSGPVYLLTVPTSVGYDQNPLSVYYCYDAEGPTSYLKLCIAEVTNTPWAERVSFVFNPKSDLLAKPLHVSPFMDMLGDWKIHASVPGSSLTLTITVQHPELGKYFTANLQVKKIEQLTVYPEVFLWLMPHKVAVWIYWQAFQLWWKGVPFIQHPKYINGKAYREEALKRDSQLRSSEVCGQYVNLCKTSTNEMNRSSMLCLNSCNTEAGRWCVWRDAQWPWL</sequence>
<keyword evidence="1" id="KW-0472">Membrane</keyword>
<evidence type="ECO:0008006" key="3">
    <source>
        <dbReference type="Google" id="ProtNLM"/>
    </source>
</evidence>
<protein>
    <recommendedName>
        <fullName evidence="3">DUF1365 domain-containing protein</fullName>
    </recommendedName>
</protein>
<organism evidence="2">
    <name type="scientific">Picea sitchensis</name>
    <name type="common">Sitka spruce</name>
    <name type="synonym">Pinus sitchensis</name>
    <dbReference type="NCBI Taxonomy" id="3332"/>
    <lineage>
        <taxon>Eukaryota</taxon>
        <taxon>Viridiplantae</taxon>
        <taxon>Streptophyta</taxon>
        <taxon>Embryophyta</taxon>
        <taxon>Tracheophyta</taxon>
        <taxon>Spermatophyta</taxon>
        <taxon>Pinopsida</taxon>
        <taxon>Pinidae</taxon>
        <taxon>Conifers I</taxon>
        <taxon>Pinales</taxon>
        <taxon>Pinaceae</taxon>
        <taxon>Picea</taxon>
    </lineage>
</organism>
<dbReference type="PANTHER" id="PTHR33973">
    <property type="entry name" value="OS07G0153300 PROTEIN"/>
    <property type="match status" value="1"/>
</dbReference>
<dbReference type="PANTHER" id="PTHR33973:SF4">
    <property type="entry name" value="OS07G0153300 PROTEIN"/>
    <property type="match status" value="1"/>
</dbReference>
<dbReference type="EMBL" id="EF677844">
    <property type="protein sequence ID" value="ABR17643.1"/>
    <property type="molecule type" value="mRNA"/>
</dbReference>
<name>B8LPR3_PICSI</name>
<evidence type="ECO:0000313" key="2">
    <source>
        <dbReference type="EMBL" id="ABR17643.1"/>
    </source>
</evidence>
<keyword evidence="1" id="KW-0812">Transmembrane</keyword>
<dbReference type="AlphaFoldDB" id="B8LPR3"/>
<dbReference type="OMA" id="QDYKAGG"/>
<evidence type="ECO:0000256" key="1">
    <source>
        <dbReference type="SAM" id="Phobius"/>
    </source>
</evidence>
<accession>B8LPR3</accession>